<evidence type="ECO:0000256" key="3">
    <source>
        <dbReference type="ARBA" id="ARBA00012944"/>
    </source>
</evidence>
<feature type="transmembrane region" description="Helical" evidence="10">
    <location>
        <begin position="384"/>
        <end position="404"/>
    </location>
</feature>
<comment type="similarity">
    <text evidence="2">Belongs to the complex I subunit 2 family.</text>
</comment>
<feature type="transmembrane region" description="Helical" evidence="10">
    <location>
        <begin position="282"/>
        <end position="306"/>
    </location>
</feature>
<evidence type="ECO:0000256" key="7">
    <source>
        <dbReference type="ARBA" id="ARBA00023136"/>
    </source>
</evidence>
<gene>
    <name evidence="13" type="primary">nad2</name>
</gene>
<feature type="transmembrane region" description="Helical" evidence="10">
    <location>
        <begin position="343"/>
        <end position="364"/>
    </location>
</feature>
<evidence type="ECO:0000256" key="6">
    <source>
        <dbReference type="ARBA" id="ARBA00022989"/>
    </source>
</evidence>
<dbReference type="AlphaFoldDB" id="A0A481ZK52"/>
<evidence type="ECO:0000256" key="9">
    <source>
        <dbReference type="ARBA" id="ARBA00049551"/>
    </source>
</evidence>
<feature type="transmembrane region" description="Helical" evidence="10">
    <location>
        <begin position="462"/>
        <end position="484"/>
    </location>
</feature>
<reference evidence="13" key="1">
    <citation type="journal article" date="2018" name="Mitochondrial DNA Part B Resour">
        <title>The complete mitochondrial genome of the nematode-trapping fungus Dactylellina haptotyla.</title>
        <authorList>
            <person name="Zhou D."/>
            <person name="Zhang Y."/>
            <person name="Xu J."/>
            <person name="Jiang L."/>
            <person name="Zhang K.-Q."/>
            <person name="Zhang Y."/>
        </authorList>
    </citation>
    <scope>NUCLEOTIDE SEQUENCE</scope>
</reference>
<feature type="transmembrane region" description="Helical" evidence="10">
    <location>
        <begin position="170"/>
        <end position="196"/>
    </location>
</feature>
<feature type="domain" description="NADH:quinone oxidoreductase/Mrp antiporter transmembrane" evidence="12">
    <location>
        <begin position="141"/>
        <end position="477"/>
    </location>
</feature>
<feature type="transmembrane region" description="Helical" evidence="10">
    <location>
        <begin position="425"/>
        <end position="450"/>
    </location>
</feature>
<dbReference type="EC" id="7.1.1.2" evidence="3"/>
<accession>A0A481ZK52</accession>
<evidence type="ECO:0000256" key="4">
    <source>
        <dbReference type="ARBA" id="ARBA00021008"/>
    </source>
</evidence>
<evidence type="ECO:0000259" key="12">
    <source>
        <dbReference type="Pfam" id="PF00361"/>
    </source>
</evidence>
<feature type="transmembrane region" description="Helical" evidence="10">
    <location>
        <begin position="318"/>
        <end position="336"/>
    </location>
</feature>
<evidence type="ECO:0000256" key="11">
    <source>
        <dbReference type="SAM" id="SignalP"/>
    </source>
</evidence>
<feature type="transmembrane region" description="Helical" evidence="10">
    <location>
        <begin position="250"/>
        <end position="270"/>
    </location>
</feature>
<dbReference type="EMBL" id="MK554671">
    <property type="protein sequence ID" value="QBL01973.1"/>
    <property type="molecule type" value="Genomic_DNA"/>
</dbReference>
<keyword evidence="13" id="KW-0496">Mitochondrion</keyword>
<keyword evidence="6 10" id="KW-1133">Transmembrane helix</keyword>
<evidence type="ECO:0000256" key="10">
    <source>
        <dbReference type="SAM" id="Phobius"/>
    </source>
</evidence>
<evidence type="ECO:0000256" key="5">
    <source>
        <dbReference type="ARBA" id="ARBA00022692"/>
    </source>
</evidence>
<protein>
    <recommendedName>
        <fullName evidence="4">NADH-ubiquinone oxidoreductase chain 2</fullName>
        <ecNumber evidence="3">7.1.1.2</ecNumber>
    </recommendedName>
    <alternativeName>
        <fullName evidence="8">NADH dehydrogenase subunit 2</fullName>
    </alternativeName>
</protein>
<keyword evidence="11" id="KW-0732">Signal</keyword>
<proteinExistence type="inferred from homology"/>
<evidence type="ECO:0000256" key="8">
    <source>
        <dbReference type="ARBA" id="ARBA00031028"/>
    </source>
</evidence>
<dbReference type="Pfam" id="PF00361">
    <property type="entry name" value="Proton_antipo_M"/>
    <property type="match status" value="1"/>
</dbReference>
<feature type="transmembrane region" description="Helical" evidence="10">
    <location>
        <begin position="69"/>
        <end position="87"/>
    </location>
</feature>
<keyword evidence="5 10" id="KW-0812">Transmembrane</keyword>
<comment type="subcellular location">
    <subcellularLocation>
        <location evidence="1">Membrane</location>
        <topology evidence="1">Multi-pass membrane protein</topology>
    </subcellularLocation>
</comment>
<sequence length="535" mass="61043">MIIISSCFLLLINAVTSRQDKSLSYNRITSLILLYSIFLALNSLHITCIGTGIGVYGGLFLVTSITQNFVAFILFLSFLIVQLISFFNRHLKYLKEPLKQKLNNMNKSERYAIIDLSGIIDFPTIILFILIGAMSLMSCCDLITMFLCLELQSYGLYILSSIYRNSELATGAALTYFLLGGLSSCFILLGSALLYVNTGLTYFDGIYTLYHLTDTMIAQTQESIINLPEYQVKETWIKASEINPIQSFDLSLIILSIGYLFKVSSAPFHFWSPDVYDSLPTLVTTFVAIMAKISIFIFMLDLVHFASGAKTVFTWTDILLISSFLSLIIGTVVGLVQTRIKRLFAYSTISHVGFILLALTINTIESIQAFLFYLMQYSLSNLNFFFILLSMGYYFWYYHSYYNLKDQLNQMLQLIAQVKGFFYKNYMLSLCLAITLFSFAGIPPLLGFFGKQLVLSAALDKGYYFMAIVAIITSVIGAGYYLIIIKSVFFDKDKDISKELYIEALNEWNWNDIKSEWLKTKIIKKKIDYYQHLYH</sequence>
<evidence type="ECO:0000313" key="13">
    <source>
        <dbReference type="EMBL" id="QBL01973.1"/>
    </source>
</evidence>
<feature type="transmembrane region" description="Helical" evidence="10">
    <location>
        <begin position="33"/>
        <end position="62"/>
    </location>
</feature>
<reference evidence="13" key="2">
    <citation type="submission" date="2019-02" db="EMBL/GenBank/DDBJ databases">
        <authorList>
            <person name="Zhang Y."/>
            <person name="Zhang Y."/>
        </authorList>
    </citation>
    <scope>NUCLEOTIDE SEQUENCE</scope>
</reference>
<feature type="chain" id="PRO_5019809938" description="NADH-ubiquinone oxidoreductase chain 2" evidence="11">
    <location>
        <begin position="18"/>
        <end position="535"/>
    </location>
</feature>
<dbReference type="RefSeq" id="YP_009582588.1">
    <property type="nucleotide sequence ID" value="NC_041555.1"/>
</dbReference>
<dbReference type="InterPro" id="IPR001750">
    <property type="entry name" value="ND/Mrp_TM"/>
</dbReference>
<evidence type="ECO:0000256" key="1">
    <source>
        <dbReference type="ARBA" id="ARBA00004141"/>
    </source>
</evidence>
<dbReference type="GeneID" id="39710841"/>
<dbReference type="PANTHER" id="PTHR22773">
    <property type="entry name" value="NADH DEHYDROGENASE"/>
    <property type="match status" value="1"/>
</dbReference>
<keyword evidence="7 10" id="KW-0472">Membrane</keyword>
<evidence type="ECO:0000256" key="2">
    <source>
        <dbReference type="ARBA" id="ARBA00007012"/>
    </source>
</evidence>
<comment type="catalytic activity">
    <reaction evidence="9">
        <text>a ubiquinone + NADH + 5 H(+)(in) = a ubiquinol + NAD(+) + 4 H(+)(out)</text>
        <dbReference type="Rhea" id="RHEA:29091"/>
        <dbReference type="Rhea" id="RHEA-COMP:9565"/>
        <dbReference type="Rhea" id="RHEA-COMP:9566"/>
        <dbReference type="ChEBI" id="CHEBI:15378"/>
        <dbReference type="ChEBI" id="CHEBI:16389"/>
        <dbReference type="ChEBI" id="CHEBI:17976"/>
        <dbReference type="ChEBI" id="CHEBI:57540"/>
        <dbReference type="ChEBI" id="CHEBI:57945"/>
        <dbReference type="EC" id="7.1.1.2"/>
    </reaction>
</comment>
<name>A0A481ZK52_9PEZI</name>
<feature type="signal peptide" evidence="11">
    <location>
        <begin position="1"/>
        <end position="17"/>
    </location>
</feature>
<dbReference type="GO" id="GO:0008137">
    <property type="term" value="F:NADH dehydrogenase (ubiquinone) activity"/>
    <property type="evidence" value="ECO:0007669"/>
    <property type="project" value="UniProtKB-EC"/>
</dbReference>
<organism evidence="13">
    <name type="scientific">Dactylellina haptotyla</name>
    <dbReference type="NCBI Taxonomy" id="430498"/>
    <lineage>
        <taxon>Eukaryota</taxon>
        <taxon>Fungi</taxon>
        <taxon>Dikarya</taxon>
        <taxon>Ascomycota</taxon>
        <taxon>Pezizomycotina</taxon>
        <taxon>Orbiliomycetes</taxon>
        <taxon>Orbiliales</taxon>
        <taxon>Orbiliaceae</taxon>
        <taxon>Dactylellina</taxon>
    </lineage>
</organism>
<geneLocation type="mitochondrion" evidence="13"/>
<dbReference type="GO" id="GO:0016020">
    <property type="term" value="C:membrane"/>
    <property type="evidence" value="ECO:0007669"/>
    <property type="project" value="UniProtKB-SubCell"/>
</dbReference>